<dbReference type="GO" id="GO:0006260">
    <property type="term" value="P:DNA replication"/>
    <property type="evidence" value="ECO:0007669"/>
    <property type="project" value="UniProtKB-UniRule"/>
</dbReference>
<evidence type="ECO:0000313" key="13">
    <source>
        <dbReference type="Proteomes" id="UP001320898"/>
    </source>
</evidence>
<evidence type="ECO:0000256" key="7">
    <source>
        <dbReference type="ARBA" id="ARBA00022840"/>
    </source>
</evidence>
<reference evidence="12 13" key="1">
    <citation type="submission" date="2022-04" db="EMBL/GenBank/DDBJ databases">
        <authorList>
            <person name="Ye Y.-Q."/>
            <person name="Du Z.-J."/>
        </authorList>
    </citation>
    <scope>NUCLEOTIDE SEQUENCE [LARGE SCALE GENOMIC DNA]</scope>
    <source>
        <strain evidence="12 13">A6E488</strain>
    </source>
</reference>
<evidence type="ECO:0000259" key="11">
    <source>
        <dbReference type="SMART" id="SM00382"/>
    </source>
</evidence>
<dbReference type="NCBIfam" id="TIGR00611">
    <property type="entry name" value="recf"/>
    <property type="match status" value="1"/>
</dbReference>
<keyword evidence="5 9" id="KW-0235">DNA replication</keyword>
<evidence type="ECO:0000313" key="12">
    <source>
        <dbReference type="EMBL" id="MCT8972097.1"/>
    </source>
</evidence>
<evidence type="ECO:0000256" key="8">
    <source>
        <dbReference type="ARBA" id="ARBA00023125"/>
    </source>
</evidence>
<dbReference type="Proteomes" id="UP001320898">
    <property type="component" value="Unassembled WGS sequence"/>
</dbReference>
<evidence type="ECO:0000256" key="9">
    <source>
        <dbReference type="HAMAP-Rule" id="MF_00365"/>
    </source>
</evidence>
<name>A0AAW5QY84_9HYPH</name>
<evidence type="ECO:0000256" key="4">
    <source>
        <dbReference type="ARBA" id="ARBA00022490"/>
    </source>
</evidence>
<evidence type="ECO:0000256" key="5">
    <source>
        <dbReference type="ARBA" id="ARBA00022705"/>
    </source>
</evidence>
<comment type="caution">
    <text evidence="12">The sequence shown here is derived from an EMBL/GenBank/DDBJ whole genome shotgun (WGS) entry which is preliminary data.</text>
</comment>
<dbReference type="PROSITE" id="PS00617">
    <property type="entry name" value="RECF_1"/>
    <property type="match status" value="1"/>
</dbReference>
<accession>A0AAW5QY84</accession>
<evidence type="ECO:0000256" key="1">
    <source>
        <dbReference type="ARBA" id="ARBA00004496"/>
    </source>
</evidence>
<gene>
    <name evidence="9 12" type="primary">recF</name>
    <name evidence="12" type="ORF">MUB46_09540</name>
</gene>
<keyword evidence="7 9" id="KW-0067">ATP-binding</keyword>
<dbReference type="Pfam" id="PF02463">
    <property type="entry name" value="SMC_N"/>
    <property type="match status" value="1"/>
</dbReference>
<dbReference type="GO" id="GO:0005737">
    <property type="term" value="C:cytoplasm"/>
    <property type="evidence" value="ECO:0007669"/>
    <property type="project" value="UniProtKB-SubCell"/>
</dbReference>
<keyword evidence="6 9" id="KW-0547">Nucleotide-binding</keyword>
<dbReference type="PANTHER" id="PTHR32182">
    <property type="entry name" value="DNA REPLICATION AND REPAIR PROTEIN RECF"/>
    <property type="match status" value="1"/>
</dbReference>
<comment type="function">
    <text evidence="9 10">The RecF protein is involved in DNA metabolism; it is required for DNA replication and normal SOS inducibility. RecF binds preferentially to single-stranded, linear DNA. It also seems to bind ATP.</text>
</comment>
<feature type="binding site" evidence="9">
    <location>
        <begin position="42"/>
        <end position="49"/>
    </location>
    <ligand>
        <name>ATP</name>
        <dbReference type="ChEBI" id="CHEBI:30616"/>
    </ligand>
</feature>
<dbReference type="SUPFAM" id="SSF52540">
    <property type="entry name" value="P-loop containing nucleoside triphosphate hydrolases"/>
    <property type="match status" value="1"/>
</dbReference>
<keyword evidence="9 10" id="KW-0234">DNA repair</keyword>
<feature type="domain" description="AAA+ ATPase" evidence="11">
    <location>
        <begin position="34"/>
        <end position="380"/>
    </location>
</feature>
<dbReference type="InterPro" id="IPR042174">
    <property type="entry name" value="RecF_2"/>
</dbReference>
<dbReference type="InterPro" id="IPR001238">
    <property type="entry name" value="DNA-binding_RecF"/>
</dbReference>
<dbReference type="Gene3D" id="1.20.1050.90">
    <property type="entry name" value="RecF/RecN/SMC, N-terminal domain"/>
    <property type="match status" value="1"/>
</dbReference>
<dbReference type="HAMAP" id="MF_00365">
    <property type="entry name" value="RecF"/>
    <property type="match status" value="1"/>
</dbReference>
<dbReference type="GO" id="GO:0006302">
    <property type="term" value="P:double-strand break repair"/>
    <property type="evidence" value="ECO:0007669"/>
    <property type="project" value="TreeGrafter"/>
</dbReference>
<keyword evidence="9 10" id="KW-0227">DNA damage</keyword>
<keyword evidence="4 9" id="KW-0963">Cytoplasm</keyword>
<dbReference type="GO" id="GO:0000731">
    <property type="term" value="P:DNA synthesis involved in DNA repair"/>
    <property type="evidence" value="ECO:0007669"/>
    <property type="project" value="TreeGrafter"/>
</dbReference>
<dbReference type="AlphaFoldDB" id="A0AAW5QY84"/>
<dbReference type="EMBL" id="JALIDZ010000004">
    <property type="protein sequence ID" value="MCT8972097.1"/>
    <property type="molecule type" value="Genomic_DNA"/>
</dbReference>
<evidence type="ECO:0000256" key="2">
    <source>
        <dbReference type="ARBA" id="ARBA00008016"/>
    </source>
</evidence>
<keyword evidence="9 10" id="KW-0742">SOS response</keyword>
<evidence type="ECO:0000256" key="10">
    <source>
        <dbReference type="RuleBase" id="RU000578"/>
    </source>
</evidence>
<organism evidence="12 13">
    <name type="scientific">Microbaculum marinisediminis</name>
    <dbReference type="NCBI Taxonomy" id="2931392"/>
    <lineage>
        <taxon>Bacteria</taxon>
        <taxon>Pseudomonadati</taxon>
        <taxon>Pseudomonadota</taxon>
        <taxon>Alphaproteobacteria</taxon>
        <taxon>Hyphomicrobiales</taxon>
        <taxon>Tepidamorphaceae</taxon>
        <taxon>Microbaculum</taxon>
    </lineage>
</organism>
<dbReference type="SMART" id="SM00382">
    <property type="entry name" value="AAA"/>
    <property type="match status" value="1"/>
</dbReference>
<evidence type="ECO:0000256" key="3">
    <source>
        <dbReference type="ARBA" id="ARBA00020170"/>
    </source>
</evidence>
<dbReference type="InterPro" id="IPR018078">
    <property type="entry name" value="DNA-binding_RecF_CS"/>
</dbReference>
<comment type="subcellular location">
    <subcellularLocation>
        <location evidence="1 9 10">Cytoplasm</location>
    </subcellularLocation>
</comment>
<dbReference type="InterPro" id="IPR003593">
    <property type="entry name" value="AAA+_ATPase"/>
</dbReference>
<dbReference type="InterPro" id="IPR027417">
    <property type="entry name" value="P-loop_NTPase"/>
</dbReference>
<protein>
    <recommendedName>
        <fullName evidence="3 9">DNA replication and repair protein RecF</fullName>
    </recommendedName>
</protein>
<comment type="similarity">
    <text evidence="2 9 10">Belongs to the RecF family.</text>
</comment>
<keyword evidence="13" id="KW-1185">Reference proteome</keyword>
<dbReference type="RefSeq" id="WP_261615674.1">
    <property type="nucleotide sequence ID" value="NZ_JALIDZ010000004.1"/>
</dbReference>
<dbReference type="InterPro" id="IPR003395">
    <property type="entry name" value="RecF/RecN/SMC_N"/>
</dbReference>
<sequence length="386" mass="40980">MGEADSGSGRDRVAVVRLTLTDFRNYAHLRLDLDPRPVVLTGANGAGKTNLLEAVSYLTAGRGMRGAQLDSVIRLGAEAFAVAATISRPIGPDEPGEIDIGTGYRRGDSGRVARVNHEPAPAVGTLAELVRALWLTPSMDGLFTGPASDRRRFLDRLVLTLDPGHASRVGDFEKAMRQRNRLLEDQRPDARWLDGIEQAMAELAVAVATARAQAMARLTDALNERAGGVFPDPDIAIVGDFEATLDGRAAVDVEAEYRAALQGARRRDAAAGRTLLGPHRCDLAVAHRARNVPAALASTGEQKGLLIALILAHARLVREASGGVAPLLLLDEVAAHLDDMRRAALFAEILALGSQAWMTGTDRALFTDIAADSQGFEVANGALSAI</sequence>
<dbReference type="GO" id="GO:0003697">
    <property type="term" value="F:single-stranded DNA binding"/>
    <property type="evidence" value="ECO:0007669"/>
    <property type="project" value="UniProtKB-UniRule"/>
</dbReference>
<dbReference type="Gene3D" id="3.40.50.300">
    <property type="entry name" value="P-loop containing nucleotide triphosphate hydrolases"/>
    <property type="match status" value="1"/>
</dbReference>
<dbReference type="GO" id="GO:0009432">
    <property type="term" value="P:SOS response"/>
    <property type="evidence" value="ECO:0007669"/>
    <property type="project" value="UniProtKB-UniRule"/>
</dbReference>
<keyword evidence="8 9" id="KW-0238">DNA-binding</keyword>
<dbReference type="PROSITE" id="PS00618">
    <property type="entry name" value="RECF_2"/>
    <property type="match status" value="1"/>
</dbReference>
<dbReference type="GO" id="GO:0005524">
    <property type="term" value="F:ATP binding"/>
    <property type="evidence" value="ECO:0007669"/>
    <property type="project" value="UniProtKB-UniRule"/>
</dbReference>
<dbReference type="PANTHER" id="PTHR32182:SF0">
    <property type="entry name" value="DNA REPLICATION AND REPAIR PROTEIN RECF"/>
    <property type="match status" value="1"/>
</dbReference>
<evidence type="ECO:0000256" key="6">
    <source>
        <dbReference type="ARBA" id="ARBA00022741"/>
    </source>
</evidence>
<proteinExistence type="inferred from homology"/>